<evidence type="ECO:0000313" key="4">
    <source>
        <dbReference type="Proteomes" id="UP000757232"/>
    </source>
</evidence>
<evidence type="ECO:0000313" key="3">
    <source>
        <dbReference type="EMBL" id="OCB84513.1"/>
    </source>
</evidence>
<sequence>MHTRFNANLLEQTRVGQEGHAIFDLEQARQGEAQRSPSPESPGSAIKRDPSIDVANAHGSANDEPVVRKEEPEDDIAAFMAERENVRFHSTHPDNIAEETIYGVQPIFKKIKKKDELFALPADTVYNIITQIRLKDVTLPEIDLRVRDTFVSRYLISDMLGGSPQDTFPTPRPEKITEHGIKSYLCLVYSFNPFAPQLPGKSGLFFGLTRRGLSAAEREKHSMVYPYFIRIDANKWHYLGHYEFKGGRPLSVEEWRQQSPLCKRTWIRDVATCKGFTKYRAYIRLRRGLEEDEEVKSEAVKKMEINMSVKKRLDDISLDEIETAFDRGHLLIDAQGMQCVRYDAAFQQSLYAHSLNWSASSKKQATTPRRRKRNSKAKVESSSDSDSDVQIVSVSARKSKSASPSKKRTSRHRRRRSVDTSSSLSDDGDSVDAMDIDNLEDIRERSSSYVPRGTRSRPAKRVKAEISLV</sequence>
<feature type="compositionally biased region" description="Acidic residues" evidence="1">
    <location>
        <begin position="426"/>
        <end position="439"/>
    </location>
</feature>
<keyword evidence="4" id="KW-1185">Reference proteome</keyword>
<proteinExistence type="predicted"/>
<dbReference type="InterPro" id="IPR046520">
    <property type="entry name" value="DUF6697"/>
</dbReference>
<dbReference type="Pfam" id="PF20411">
    <property type="entry name" value="DUF6697"/>
    <property type="match status" value="1"/>
</dbReference>
<feature type="compositionally biased region" description="Basic residues" evidence="1">
    <location>
        <begin position="397"/>
        <end position="416"/>
    </location>
</feature>
<dbReference type="AlphaFoldDB" id="A0A9Q5N4M7"/>
<dbReference type="OrthoDB" id="3176940at2759"/>
<feature type="region of interest" description="Disordered" evidence="1">
    <location>
        <begin position="25"/>
        <end position="51"/>
    </location>
</feature>
<dbReference type="EMBL" id="LNZH02000215">
    <property type="protein sequence ID" value="OCB84513.1"/>
    <property type="molecule type" value="Genomic_DNA"/>
</dbReference>
<evidence type="ECO:0000259" key="2">
    <source>
        <dbReference type="Pfam" id="PF20411"/>
    </source>
</evidence>
<name>A0A9Q5N4M7_SANBA</name>
<evidence type="ECO:0000256" key="1">
    <source>
        <dbReference type="SAM" id="MobiDB-lite"/>
    </source>
</evidence>
<accession>A0A9Q5N4M7</accession>
<gene>
    <name evidence="3" type="ORF">A7U60_g8499</name>
</gene>
<feature type="compositionally biased region" description="Polar residues" evidence="1">
    <location>
        <begin position="358"/>
        <end position="367"/>
    </location>
</feature>
<dbReference type="Proteomes" id="UP000757232">
    <property type="component" value="Unassembled WGS sequence"/>
</dbReference>
<protein>
    <recommendedName>
        <fullName evidence="2">DUF6697 domain-containing protein</fullName>
    </recommendedName>
</protein>
<feature type="compositionally biased region" description="Low complexity" evidence="1">
    <location>
        <begin position="382"/>
        <end position="396"/>
    </location>
</feature>
<organism evidence="3 4">
    <name type="scientific">Sanghuangporus baumii</name>
    <name type="common">Phellinus baumii</name>
    <dbReference type="NCBI Taxonomy" id="108892"/>
    <lineage>
        <taxon>Eukaryota</taxon>
        <taxon>Fungi</taxon>
        <taxon>Dikarya</taxon>
        <taxon>Basidiomycota</taxon>
        <taxon>Agaricomycotina</taxon>
        <taxon>Agaricomycetes</taxon>
        <taxon>Hymenochaetales</taxon>
        <taxon>Hymenochaetaceae</taxon>
        <taxon>Sanghuangporus</taxon>
    </lineage>
</organism>
<reference evidence="3" key="1">
    <citation type="submission" date="2016-06" db="EMBL/GenBank/DDBJ databases">
        <title>Draft Genome sequence of the fungus Inonotus baumii.</title>
        <authorList>
            <person name="Zhu H."/>
            <person name="Lin W."/>
        </authorList>
    </citation>
    <scope>NUCLEOTIDE SEQUENCE</scope>
    <source>
        <strain evidence="3">821</strain>
    </source>
</reference>
<feature type="region of interest" description="Disordered" evidence="1">
    <location>
        <begin position="358"/>
        <end position="469"/>
    </location>
</feature>
<feature type="domain" description="DUF6697" evidence="2">
    <location>
        <begin position="151"/>
        <end position="352"/>
    </location>
</feature>
<comment type="caution">
    <text evidence="3">The sequence shown here is derived from an EMBL/GenBank/DDBJ whole genome shotgun (WGS) entry which is preliminary data.</text>
</comment>